<keyword evidence="1" id="KW-0812">Transmembrane</keyword>
<evidence type="ECO:0000313" key="3">
    <source>
        <dbReference type="Proteomes" id="UP001374535"/>
    </source>
</evidence>
<keyword evidence="3" id="KW-1185">Reference proteome</keyword>
<sequence>MALLLTCIGIKYGVSKTDSFQQPPLLVFLIAMFSHILASTANMTEPITIITFHVSGIIACETLLWILSAQFLWCFIINFLLLLLSIFFFFHTLTHLIISFINYITHHFHSTPPNAL</sequence>
<evidence type="ECO:0000313" key="2">
    <source>
        <dbReference type="EMBL" id="WVY95081.1"/>
    </source>
</evidence>
<feature type="transmembrane region" description="Helical" evidence="1">
    <location>
        <begin position="79"/>
        <end position="104"/>
    </location>
</feature>
<dbReference type="Proteomes" id="UP001374535">
    <property type="component" value="Chromosome 10"/>
</dbReference>
<protein>
    <submittedName>
        <fullName evidence="2">Uncharacterized protein</fullName>
    </submittedName>
</protein>
<feature type="transmembrane region" description="Helical" evidence="1">
    <location>
        <begin position="50"/>
        <end position="73"/>
    </location>
</feature>
<feature type="transmembrane region" description="Helical" evidence="1">
    <location>
        <begin position="25"/>
        <end position="43"/>
    </location>
</feature>
<reference evidence="2 3" key="1">
    <citation type="journal article" date="2023" name="Life. Sci Alliance">
        <title>Evolutionary insights into 3D genome organization and epigenetic landscape of Vigna mungo.</title>
        <authorList>
            <person name="Junaid A."/>
            <person name="Singh B."/>
            <person name="Bhatia S."/>
        </authorList>
    </citation>
    <scope>NUCLEOTIDE SEQUENCE [LARGE SCALE GENOMIC DNA]</scope>
    <source>
        <strain evidence="2">Urdbean</strain>
    </source>
</reference>
<organism evidence="2 3">
    <name type="scientific">Vigna mungo</name>
    <name type="common">Black gram</name>
    <name type="synonym">Phaseolus mungo</name>
    <dbReference type="NCBI Taxonomy" id="3915"/>
    <lineage>
        <taxon>Eukaryota</taxon>
        <taxon>Viridiplantae</taxon>
        <taxon>Streptophyta</taxon>
        <taxon>Embryophyta</taxon>
        <taxon>Tracheophyta</taxon>
        <taxon>Spermatophyta</taxon>
        <taxon>Magnoliopsida</taxon>
        <taxon>eudicotyledons</taxon>
        <taxon>Gunneridae</taxon>
        <taxon>Pentapetalae</taxon>
        <taxon>rosids</taxon>
        <taxon>fabids</taxon>
        <taxon>Fabales</taxon>
        <taxon>Fabaceae</taxon>
        <taxon>Papilionoideae</taxon>
        <taxon>50 kb inversion clade</taxon>
        <taxon>NPAAA clade</taxon>
        <taxon>indigoferoid/millettioid clade</taxon>
        <taxon>Phaseoleae</taxon>
        <taxon>Vigna</taxon>
    </lineage>
</organism>
<keyword evidence="1" id="KW-0472">Membrane</keyword>
<dbReference type="EMBL" id="CP144691">
    <property type="protein sequence ID" value="WVY95081.1"/>
    <property type="molecule type" value="Genomic_DNA"/>
</dbReference>
<keyword evidence="1" id="KW-1133">Transmembrane helix</keyword>
<evidence type="ECO:0000256" key="1">
    <source>
        <dbReference type="SAM" id="Phobius"/>
    </source>
</evidence>
<dbReference type="AlphaFoldDB" id="A0AAQ3RI96"/>
<name>A0AAQ3RI96_VIGMU</name>
<gene>
    <name evidence="2" type="ORF">V8G54_034169</name>
</gene>
<proteinExistence type="predicted"/>
<accession>A0AAQ3RI96</accession>